<accession>A0A4S4K4Q1</accession>
<dbReference type="OrthoDB" id="9803188at2"/>
<dbReference type="GO" id="GO:0015074">
    <property type="term" value="P:DNA integration"/>
    <property type="evidence" value="ECO:0007669"/>
    <property type="project" value="InterPro"/>
</dbReference>
<name>A0A4S4K4Q1_ALKAL</name>
<gene>
    <name evidence="3" type="ORF">AJ85_07380</name>
</gene>
<dbReference type="InterPro" id="IPR011010">
    <property type="entry name" value="DNA_brk_join_enz"/>
</dbReference>
<dbReference type="PROSITE" id="PS51898">
    <property type="entry name" value="TYR_RECOMBINASE"/>
    <property type="match status" value="1"/>
</dbReference>
<evidence type="ECO:0000313" key="4">
    <source>
        <dbReference type="Proteomes" id="UP000297014"/>
    </source>
</evidence>
<dbReference type="Pfam" id="PF00589">
    <property type="entry name" value="Phage_integrase"/>
    <property type="match status" value="1"/>
</dbReference>
<sequence length="113" mass="13645">MKRRFGEHYQHEFDLVFAKRDGGFHNPSNIRRQLYKLMEKAKVRRITFHDLRHTHSSMLIRSGANPRIVQKRLGHEDIQTTFRYYGHLWVNADKEAIDSLELEMEKHKNKFIP</sequence>
<protein>
    <submittedName>
        <fullName evidence="3">Integrase</fullName>
    </submittedName>
</protein>
<dbReference type="GO" id="GO:0003677">
    <property type="term" value="F:DNA binding"/>
    <property type="evidence" value="ECO:0007669"/>
    <property type="project" value="InterPro"/>
</dbReference>
<dbReference type="Gene3D" id="1.10.443.10">
    <property type="entry name" value="Intergrase catalytic core"/>
    <property type="match status" value="1"/>
</dbReference>
<feature type="domain" description="Tyr recombinase" evidence="2">
    <location>
        <begin position="1"/>
        <end position="98"/>
    </location>
</feature>
<proteinExistence type="predicted"/>
<organism evidence="3 4">
    <name type="scientific">Alkalihalobacillus alcalophilus ATCC 27647 = CGMCC 1.3604</name>
    <dbReference type="NCBI Taxonomy" id="1218173"/>
    <lineage>
        <taxon>Bacteria</taxon>
        <taxon>Bacillati</taxon>
        <taxon>Bacillota</taxon>
        <taxon>Bacilli</taxon>
        <taxon>Bacillales</taxon>
        <taxon>Bacillaceae</taxon>
        <taxon>Alkalihalobacillus</taxon>
    </lineage>
</organism>
<dbReference type="RefSeq" id="WP_003320753.1">
    <property type="nucleotide sequence ID" value="NZ_ALPT02000102.1"/>
</dbReference>
<dbReference type="GO" id="GO:0006310">
    <property type="term" value="P:DNA recombination"/>
    <property type="evidence" value="ECO:0007669"/>
    <property type="project" value="UniProtKB-KW"/>
</dbReference>
<dbReference type="EMBL" id="JALP01000094">
    <property type="protein sequence ID" value="THG91049.1"/>
    <property type="molecule type" value="Genomic_DNA"/>
</dbReference>
<comment type="caution">
    <text evidence="3">The sequence shown here is derived from an EMBL/GenBank/DDBJ whole genome shotgun (WGS) entry which is preliminary data.</text>
</comment>
<reference evidence="3 4" key="1">
    <citation type="submission" date="2014-01" db="EMBL/GenBank/DDBJ databases">
        <title>Draft genome sequencing of Bacillus alcalophilus CGMCC 1.3604.</title>
        <authorList>
            <person name="Yang J."/>
            <person name="Diao L."/>
            <person name="Yang S."/>
        </authorList>
    </citation>
    <scope>NUCLEOTIDE SEQUENCE [LARGE SCALE GENOMIC DNA]</scope>
    <source>
        <strain evidence="3 4">CGMCC 1.3604</strain>
    </source>
</reference>
<dbReference type="InterPro" id="IPR013762">
    <property type="entry name" value="Integrase-like_cat_sf"/>
</dbReference>
<dbReference type="AlphaFoldDB" id="A0A4S4K4Q1"/>
<keyword evidence="1" id="KW-0233">DNA recombination</keyword>
<dbReference type="InterPro" id="IPR050090">
    <property type="entry name" value="Tyrosine_recombinase_XerCD"/>
</dbReference>
<dbReference type="Proteomes" id="UP000297014">
    <property type="component" value="Unassembled WGS sequence"/>
</dbReference>
<dbReference type="SUPFAM" id="SSF56349">
    <property type="entry name" value="DNA breaking-rejoining enzymes"/>
    <property type="match status" value="1"/>
</dbReference>
<dbReference type="PANTHER" id="PTHR30349:SF64">
    <property type="entry name" value="PROPHAGE INTEGRASE INTD-RELATED"/>
    <property type="match status" value="1"/>
</dbReference>
<evidence type="ECO:0000313" key="3">
    <source>
        <dbReference type="EMBL" id="THG91049.1"/>
    </source>
</evidence>
<dbReference type="InterPro" id="IPR002104">
    <property type="entry name" value="Integrase_catalytic"/>
</dbReference>
<evidence type="ECO:0000259" key="2">
    <source>
        <dbReference type="PROSITE" id="PS51898"/>
    </source>
</evidence>
<evidence type="ECO:0000256" key="1">
    <source>
        <dbReference type="ARBA" id="ARBA00023172"/>
    </source>
</evidence>
<dbReference type="PANTHER" id="PTHR30349">
    <property type="entry name" value="PHAGE INTEGRASE-RELATED"/>
    <property type="match status" value="1"/>
</dbReference>